<dbReference type="GO" id="GO:0046098">
    <property type="term" value="P:guanine metabolic process"/>
    <property type="evidence" value="ECO:0007669"/>
    <property type="project" value="TreeGrafter"/>
</dbReference>
<evidence type="ECO:0000256" key="2">
    <source>
        <dbReference type="ARBA" id="ARBA00022723"/>
    </source>
</evidence>
<proteinExistence type="predicted"/>
<dbReference type="GO" id="GO:0005829">
    <property type="term" value="C:cytosol"/>
    <property type="evidence" value="ECO:0007669"/>
    <property type="project" value="TreeGrafter"/>
</dbReference>
<keyword evidence="4" id="KW-0862">Zinc</keyword>
<dbReference type="RefSeq" id="WP_305111861.1">
    <property type="nucleotide sequence ID" value="NZ_JAUTIX010000005.1"/>
</dbReference>
<keyword evidence="7" id="KW-1185">Reference proteome</keyword>
<evidence type="ECO:0000259" key="5">
    <source>
        <dbReference type="Pfam" id="PF01979"/>
    </source>
</evidence>
<keyword evidence="2" id="KW-0479">Metal-binding</keyword>
<feature type="domain" description="Amidohydrolase-related" evidence="5">
    <location>
        <begin position="67"/>
        <end position="439"/>
    </location>
</feature>
<evidence type="ECO:0000256" key="3">
    <source>
        <dbReference type="ARBA" id="ARBA00022801"/>
    </source>
</evidence>
<organism evidence="6 7">
    <name type="scientific">Tsukamurella strandjordii</name>
    <dbReference type="NCBI Taxonomy" id="147577"/>
    <lineage>
        <taxon>Bacteria</taxon>
        <taxon>Bacillati</taxon>
        <taxon>Actinomycetota</taxon>
        <taxon>Actinomycetes</taxon>
        <taxon>Mycobacteriales</taxon>
        <taxon>Tsukamurellaceae</taxon>
        <taxon>Tsukamurella</taxon>
    </lineage>
</organism>
<comment type="caution">
    <text evidence="6">The sequence shown here is derived from an EMBL/GenBank/DDBJ whole genome shotgun (WGS) entry which is preliminary data.</text>
</comment>
<evidence type="ECO:0000313" key="7">
    <source>
        <dbReference type="Proteomes" id="UP001178281"/>
    </source>
</evidence>
<dbReference type="Gene3D" id="3.20.20.140">
    <property type="entry name" value="Metal-dependent hydrolases"/>
    <property type="match status" value="1"/>
</dbReference>
<dbReference type="GO" id="GO:0008270">
    <property type="term" value="F:zinc ion binding"/>
    <property type="evidence" value="ECO:0007669"/>
    <property type="project" value="TreeGrafter"/>
</dbReference>
<accession>A0AA90NAW1</accession>
<keyword evidence="3" id="KW-0378">Hydrolase</keyword>
<dbReference type="GO" id="GO:0008892">
    <property type="term" value="F:guanine deaminase activity"/>
    <property type="evidence" value="ECO:0007669"/>
    <property type="project" value="TreeGrafter"/>
</dbReference>
<sequence>MVTPVPATVFRAQLVDTVPGPRGPALRIEADGALAVRADGTIGFRGAWADLPAEYGAAPVVDHRDGFVLPGFVDTHVHFPQVFSTGAYGGGRLLTWLERCIFPAEARLADPAFADIAADAFCARRAAAGTTTALVFGSAFPGAQKALYTQSLAWGLRTISGRGVQTLGPAAAAPLLTDIDTALGLCRDEIGEWHGAGDGLVRSAVVPRFALSLAPAEMRRLADFYDEVRGDGVYFHSHLSENDSGPDGEVAAVRRAYGTTNYLDAYAGFLGRRSVFAHAVHCDDGELSALAAAGSSIAHCPVSQLFLGSGTMPWRRTIDAGVTVALGTDVGAGDEWLLPRVANTAYKVHLSDRDSVALDAATLLDLCTLAGARALDLDDRIGNLEAGKEADFVVVDPHRSPGLRASLEHCGSGSEAAVFTLLMTMREDAVASTYVRGRQVLSPAL</sequence>
<evidence type="ECO:0000256" key="1">
    <source>
        <dbReference type="ARBA" id="ARBA00001947"/>
    </source>
</evidence>
<dbReference type="Pfam" id="PF01979">
    <property type="entry name" value="Amidohydro_1"/>
    <property type="match status" value="1"/>
</dbReference>
<dbReference type="Gene3D" id="2.30.40.10">
    <property type="entry name" value="Urease, subunit C, domain 1"/>
    <property type="match status" value="1"/>
</dbReference>
<dbReference type="InterPro" id="IPR011059">
    <property type="entry name" value="Metal-dep_hydrolase_composite"/>
</dbReference>
<gene>
    <name evidence="6" type="ORF">Q7X28_14565</name>
</gene>
<dbReference type="InterPro" id="IPR006680">
    <property type="entry name" value="Amidohydro-rel"/>
</dbReference>
<dbReference type="EMBL" id="JAUTIX010000005">
    <property type="protein sequence ID" value="MDP0399152.1"/>
    <property type="molecule type" value="Genomic_DNA"/>
</dbReference>
<dbReference type="Proteomes" id="UP001178281">
    <property type="component" value="Unassembled WGS sequence"/>
</dbReference>
<comment type="cofactor">
    <cofactor evidence="1">
        <name>Zn(2+)</name>
        <dbReference type="ChEBI" id="CHEBI:29105"/>
    </cofactor>
</comment>
<dbReference type="SUPFAM" id="SSF51338">
    <property type="entry name" value="Composite domain of metallo-dependent hydrolases"/>
    <property type="match status" value="2"/>
</dbReference>
<dbReference type="AlphaFoldDB" id="A0AA90NAW1"/>
<dbReference type="InterPro" id="IPR032466">
    <property type="entry name" value="Metal_Hydrolase"/>
</dbReference>
<dbReference type="PANTHER" id="PTHR11271">
    <property type="entry name" value="GUANINE DEAMINASE"/>
    <property type="match status" value="1"/>
</dbReference>
<dbReference type="PANTHER" id="PTHR11271:SF6">
    <property type="entry name" value="GUANINE DEAMINASE"/>
    <property type="match status" value="1"/>
</dbReference>
<evidence type="ECO:0000256" key="4">
    <source>
        <dbReference type="ARBA" id="ARBA00022833"/>
    </source>
</evidence>
<name>A0AA90NAW1_9ACTN</name>
<dbReference type="SUPFAM" id="SSF51556">
    <property type="entry name" value="Metallo-dependent hydrolases"/>
    <property type="match status" value="1"/>
</dbReference>
<dbReference type="InterPro" id="IPR051607">
    <property type="entry name" value="Metallo-dep_hydrolases"/>
</dbReference>
<protein>
    <submittedName>
        <fullName evidence="6">Amidohydrolase family protein</fullName>
    </submittedName>
</protein>
<reference evidence="6" key="1">
    <citation type="submission" date="2023-08" db="EMBL/GenBank/DDBJ databases">
        <title>The draft genome of Tsukamurella strandjordii strain 050030.</title>
        <authorList>
            <person name="Zhao F."/>
            <person name="Feng Y."/>
            <person name="Zong Z."/>
        </authorList>
    </citation>
    <scope>NUCLEOTIDE SEQUENCE</scope>
    <source>
        <strain evidence="6">050030</strain>
    </source>
</reference>
<evidence type="ECO:0000313" key="6">
    <source>
        <dbReference type="EMBL" id="MDP0399152.1"/>
    </source>
</evidence>